<sequence>MLPTLFTDIDRDVRELYTRSGVRHVLALEAWAGHGDTRMADMSRAGYDGHRLVHDMLVQQAAFQHELQDMRGRVTALEHERDRRER</sequence>
<organism evidence="1 2">
    <name type="scientific">Tanacetum coccineum</name>
    <dbReference type="NCBI Taxonomy" id="301880"/>
    <lineage>
        <taxon>Eukaryota</taxon>
        <taxon>Viridiplantae</taxon>
        <taxon>Streptophyta</taxon>
        <taxon>Embryophyta</taxon>
        <taxon>Tracheophyta</taxon>
        <taxon>Spermatophyta</taxon>
        <taxon>Magnoliopsida</taxon>
        <taxon>eudicotyledons</taxon>
        <taxon>Gunneridae</taxon>
        <taxon>Pentapetalae</taxon>
        <taxon>asterids</taxon>
        <taxon>campanulids</taxon>
        <taxon>Asterales</taxon>
        <taxon>Asteraceae</taxon>
        <taxon>Asteroideae</taxon>
        <taxon>Anthemideae</taxon>
        <taxon>Anthemidinae</taxon>
        <taxon>Tanacetum</taxon>
    </lineage>
</organism>
<protein>
    <submittedName>
        <fullName evidence="1">Uncharacterized protein</fullName>
    </submittedName>
</protein>
<proteinExistence type="predicted"/>
<dbReference type="EMBL" id="BQNB010017579">
    <property type="protein sequence ID" value="GJT64802.1"/>
    <property type="molecule type" value="Genomic_DNA"/>
</dbReference>
<name>A0ABQ5FN90_9ASTR</name>
<comment type="caution">
    <text evidence="1">The sequence shown here is derived from an EMBL/GenBank/DDBJ whole genome shotgun (WGS) entry which is preliminary data.</text>
</comment>
<gene>
    <name evidence="1" type="ORF">Tco_1016282</name>
</gene>
<reference evidence="1" key="2">
    <citation type="submission" date="2022-01" db="EMBL/GenBank/DDBJ databases">
        <authorList>
            <person name="Yamashiro T."/>
            <person name="Shiraishi A."/>
            <person name="Satake H."/>
            <person name="Nakayama K."/>
        </authorList>
    </citation>
    <scope>NUCLEOTIDE SEQUENCE</scope>
</reference>
<accession>A0ABQ5FN90</accession>
<evidence type="ECO:0000313" key="1">
    <source>
        <dbReference type="EMBL" id="GJT64802.1"/>
    </source>
</evidence>
<dbReference type="Proteomes" id="UP001151760">
    <property type="component" value="Unassembled WGS sequence"/>
</dbReference>
<reference evidence="1" key="1">
    <citation type="journal article" date="2022" name="Int. J. Mol. Sci.">
        <title>Draft Genome of Tanacetum Coccineum: Genomic Comparison of Closely Related Tanacetum-Family Plants.</title>
        <authorList>
            <person name="Yamashiro T."/>
            <person name="Shiraishi A."/>
            <person name="Nakayama K."/>
            <person name="Satake H."/>
        </authorList>
    </citation>
    <scope>NUCLEOTIDE SEQUENCE</scope>
</reference>
<evidence type="ECO:0000313" key="2">
    <source>
        <dbReference type="Proteomes" id="UP001151760"/>
    </source>
</evidence>
<keyword evidence="2" id="KW-1185">Reference proteome</keyword>